<accession>A0A504YX44</accession>
<organism evidence="2 3">
    <name type="scientific">Fasciola gigantica</name>
    <name type="common">Giant liver fluke</name>
    <dbReference type="NCBI Taxonomy" id="46835"/>
    <lineage>
        <taxon>Eukaryota</taxon>
        <taxon>Metazoa</taxon>
        <taxon>Spiralia</taxon>
        <taxon>Lophotrochozoa</taxon>
        <taxon>Platyhelminthes</taxon>
        <taxon>Trematoda</taxon>
        <taxon>Digenea</taxon>
        <taxon>Plagiorchiida</taxon>
        <taxon>Echinostomata</taxon>
        <taxon>Echinostomatoidea</taxon>
        <taxon>Fasciolidae</taxon>
        <taxon>Fasciola</taxon>
    </lineage>
</organism>
<name>A0A504YX44_FASGI</name>
<evidence type="ECO:0000256" key="1">
    <source>
        <dbReference type="SAM" id="MobiDB-lite"/>
    </source>
</evidence>
<dbReference type="EMBL" id="SUNJ01004239">
    <property type="protein sequence ID" value="TPP64591.1"/>
    <property type="molecule type" value="Genomic_DNA"/>
</dbReference>
<evidence type="ECO:0000313" key="3">
    <source>
        <dbReference type="Proteomes" id="UP000316759"/>
    </source>
</evidence>
<reference evidence="2 3" key="1">
    <citation type="submission" date="2019-04" db="EMBL/GenBank/DDBJ databases">
        <title>Annotation for the trematode Fasciola gigantica.</title>
        <authorList>
            <person name="Choi Y.-J."/>
        </authorList>
    </citation>
    <scope>NUCLEOTIDE SEQUENCE [LARGE SCALE GENOMIC DNA]</scope>
    <source>
        <strain evidence="2">Uganda_cow_1</strain>
    </source>
</reference>
<comment type="caution">
    <text evidence="2">The sequence shown here is derived from an EMBL/GenBank/DDBJ whole genome shotgun (WGS) entry which is preliminary data.</text>
</comment>
<evidence type="ECO:0000313" key="2">
    <source>
        <dbReference type="EMBL" id="TPP64591.1"/>
    </source>
</evidence>
<gene>
    <name evidence="2" type="ORF">FGIG_01765</name>
</gene>
<keyword evidence="3" id="KW-1185">Reference proteome</keyword>
<proteinExistence type="predicted"/>
<dbReference type="Proteomes" id="UP000316759">
    <property type="component" value="Unassembled WGS sequence"/>
</dbReference>
<sequence length="186" mass="21402">MFNLTILTSLVDRCYDNKCDQRRQNDQCNPECYINGLEYSSPHDELNEQSSVVVDRCYDNKCDQRRQNDQCNPEYYINGLEYSSPHDELNEQSSVVVSSPLSHSCTRCLLWSLQTHPLKMRFLLPLILIGLVVIVAEGMSSKTTEPMGTTAKKPTTKVHHGATWSEQKYEGVGQPYPHKHQHWNKN</sequence>
<protein>
    <submittedName>
        <fullName evidence="2">Uncharacterized protein</fullName>
    </submittedName>
</protein>
<dbReference type="AlphaFoldDB" id="A0A504YX44"/>
<feature type="region of interest" description="Disordered" evidence="1">
    <location>
        <begin position="143"/>
        <end position="162"/>
    </location>
</feature>